<evidence type="ECO:0000313" key="9">
    <source>
        <dbReference type="EMBL" id="SFX56343.1"/>
    </source>
</evidence>
<keyword evidence="4" id="KW-0249">Electron transport</keyword>
<dbReference type="GO" id="GO:0015035">
    <property type="term" value="F:protein-disulfide reductase activity"/>
    <property type="evidence" value="ECO:0007669"/>
    <property type="project" value="InterPro"/>
</dbReference>
<keyword evidence="10" id="KW-1185">Reference proteome</keyword>
<evidence type="ECO:0000256" key="8">
    <source>
        <dbReference type="SAM" id="Phobius"/>
    </source>
</evidence>
<evidence type="ECO:0000256" key="4">
    <source>
        <dbReference type="ARBA" id="ARBA00022982"/>
    </source>
</evidence>
<comment type="subcellular location">
    <subcellularLocation>
        <location evidence="1">Cell membrane</location>
        <topology evidence="1">Multi-pass membrane protein</topology>
    </subcellularLocation>
</comment>
<evidence type="ECO:0000256" key="7">
    <source>
        <dbReference type="ARBA" id="ARBA00023284"/>
    </source>
</evidence>
<protein>
    <submittedName>
        <fullName evidence="9">Disulfide bond formation protein DsbB</fullName>
    </submittedName>
</protein>
<name>A0A1K1Y381_9GAMM</name>
<evidence type="ECO:0000256" key="1">
    <source>
        <dbReference type="ARBA" id="ARBA00004651"/>
    </source>
</evidence>
<keyword evidence="5 8" id="KW-1133">Transmembrane helix</keyword>
<evidence type="ECO:0000256" key="6">
    <source>
        <dbReference type="ARBA" id="ARBA00023136"/>
    </source>
</evidence>
<dbReference type="InterPro" id="IPR050183">
    <property type="entry name" value="DsbB"/>
</dbReference>
<dbReference type="PANTHER" id="PTHR36570">
    <property type="entry name" value="DISULFIDE BOND FORMATION PROTEIN B"/>
    <property type="match status" value="1"/>
</dbReference>
<keyword evidence="7" id="KW-0676">Redox-active center</keyword>
<keyword evidence="2" id="KW-1003">Cell membrane</keyword>
<evidence type="ECO:0000256" key="2">
    <source>
        <dbReference type="ARBA" id="ARBA00022475"/>
    </source>
</evidence>
<dbReference type="AlphaFoldDB" id="A0A1K1Y381"/>
<dbReference type="STRING" id="1122209.SAMN02745752_02098"/>
<dbReference type="GO" id="GO:0005886">
    <property type="term" value="C:plasma membrane"/>
    <property type="evidence" value="ECO:0007669"/>
    <property type="project" value="UniProtKB-SubCell"/>
</dbReference>
<feature type="transmembrane region" description="Helical" evidence="8">
    <location>
        <begin position="66"/>
        <end position="84"/>
    </location>
</feature>
<evidence type="ECO:0000256" key="3">
    <source>
        <dbReference type="ARBA" id="ARBA00022692"/>
    </source>
</evidence>
<evidence type="ECO:0000256" key="5">
    <source>
        <dbReference type="ARBA" id="ARBA00022989"/>
    </source>
</evidence>
<dbReference type="GO" id="GO:0006457">
    <property type="term" value="P:protein folding"/>
    <property type="evidence" value="ECO:0007669"/>
    <property type="project" value="InterPro"/>
</dbReference>
<dbReference type="Pfam" id="PF02600">
    <property type="entry name" value="DsbB"/>
    <property type="match status" value="1"/>
</dbReference>
<sequence length="161" mass="17803">MVLFQRHGLLLTLIGSLVIVAAAFAYEKITGLLPCHLCWLQRWVFIGFAALSLCGLALQRFRLVRWLLALVFALLILVGSGIALRHLYIKLNPQTVSCGMDVQTLLDFFPLWEAVSHMLIGSSDCAQAADFLGLPLPTWSLTGYLLLGSLAIYSLLSRKTQ</sequence>
<dbReference type="EMBL" id="FPJW01000007">
    <property type="protein sequence ID" value="SFX56343.1"/>
    <property type="molecule type" value="Genomic_DNA"/>
</dbReference>
<feature type="transmembrane region" description="Helical" evidence="8">
    <location>
        <begin position="41"/>
        <end position="59"/>
    </location>
</feature>
<gene>
    <name evidence="9" type="ORF">SAMN02745752_02098</name>
</gene>
<accession>A0A1K1Y381</accession>
<organism evidence="9 10">
    <name type="scientific">Marinospirillum alkaliphilum DSM 21637</name>
    <dbReference type="NCBI Taxonomy" id="1122209"/>
    <lineage>
        <taxon>Bacteria</taxon>
        <taxon>Pseudomonadati</taxon>
        <taxon>Pseudomonadota</taxon>
        <taxon>Gammaproteobacteria</taxon>
        <taxon>Oceanospirillales</taxon>
        <taxon>Oceanospirillaceae</taxon>
        <taxon>Marinospirillum</taxon>
    </lineage>
</organism>
<dbReference type="SUPFAM" id="SSF158442">
    <property type="entry name" value="DsbB-like"/>
    <property type="match status" value="1"/>
</dbReference>
<reference evidence="9 10" key="1">
    <citation type="submission" date="2016-11" db="EMBL/GenBank/DDBJ databases">
        <authorList>
            <person name="Jaros S."/>
            <person name="Januszkiewicz K."/>
            <person name="Wedrychowicz H."/>
        </authorList>
    </citation>
    <scope>NUCLEOTIDE SEQUENCE [LARGE SCALE GENOMIC DNA]</scope>
    <source>
        <strain evidence="9 10">DSM 21637</strain>
    </source>
</reference>
<dbReference type="Proteomes" id="UP000182350">
    <property type="component" value="Unassembled WGS sequence"/>
</dbReference>
<keyword evidence="4" id="KW-0813">Transport</keyword>
<keyword evidence="6 8" id="KW-0472">Membrane</keyword>
<feature type="transmembrane region" description="Helical" evidence="8">
    <location>
        <begin position="138"/>
        <end position="156"/>
    </location>
</feature>
<proteinExistence type="predicted"/>
<keyword evidence="3 8" id="KW-0812">Transmembrane</keyword>
<dbReference type="Gene3D" id="1.20.1550.10">
    <property type="entry name" value="DsbB-like"/>
    <property type="match status" value="1"/>
</dbReference>
<dbReference type="PANTHER" id="PTHR36570:SF3">
    <property type="entry name" value="DISULFIDE BOND FORMATION PROTEIN B"/>
    <property type="match status" value="1"/>
</dbReference>
<dbReference type="InterPro" id="IPR003752">
    <property type="entry name" value="DiS_bond_form_DsbB/BdbC"/>
</dbReference>
<evidence type="ECO:0000313" key="10">
    <source>
        <dbReference type="Proteomes" id="UP000182350"/>
    </source>
</evidence>
<dbReference type="InterPro" id="IPR023380">
    <property type="entry name" value="DsbB-like_sf"/>
</dbReference>